<feature type="transmembrane region" description="Helical" evidence="2">
    <location>
        <begin position="12"/>
        <end position="32"/>
    </location>
</feature>
<evidence type="ECO:0000256" key="1">
    <source>
        <dbReference type="SAM" id="MobiDB-lite"/>
    </source>
</evidence>
<dbReference type="PANTHER" id="PTHR33371">
    <property type="entry name" value="INTERMEMBRANE PHOSPHOLIPID TRANSPORT SYSTEM BINDING PROTEIN MLAD-RELATED"/>
    <property type="match status" value="1"/>
</dbReference>
<dbReference type="Pfam" id="PF02470">
    <property type="entry name" value="MlaD"/>
    <property type="match status" value="1"/>
</dbReference>
<dbReference type="PANTHER" id="PTHR33371:SF4">
    <property type="entry name" value="INTERMEMBRANE PHOSPHOLIPID TRANSPORT SYSTEM BINDING PROTEIN MLAD"/>
    <property type="match status" value="1"/>
</dbReference>
<accession>A0ABT4RG94</accession>
<dbReference type="EMBL" id="JAPCID010000009">
    <property type="protein sequence ID" value="MDA0137503.1"/>
    <property type="molecule type" value="Genomic_DNA"/>
</dbReference>
<comment type="caution">
    <text evidence="4">The sequence shown here is derived from an EMBL/GenBank/DDBJ whole genome shotgun (WGS) entry which is preliminary data.</text>
</comment>
<dbReference type="InterPro" id="IPR052336">
    <property type="entry name" value="MlaD_Phospholipid_Transporter"/>
</dbReference>
<proteinExistence type="predicted"/>
<evidence type="ECO:0000259" key="3">
    <source>
        <dbReference type="Pfam" id="PF02470"/>
    </source>
</evidence>
<gene>
    <name evidence="4" type="ORF">OJ962_08355</name>
</gene>
<sequence length="519" mass="55733">MARTRRHGPRRSNAFIGLLAVAVIAVIMYFGFTKDIPLKSGFELRAQFQSANSIRPNSPVRIAGVEVGKVKAVEPVEGSNDAMLVMELKDSALPLHENATAKIRPRIFLEGNFFVDLKPGTPGSPQLESGDMIAVTQTASPVQLDEILTSLQADSREDLTKLLKGLNTTLTSEPTEEQDADSHELAQGETAAESFNDALDDIPAAERSTAQVLEALMGTQPTRDINRLIRGTARTAEELSRYEQSLQDLITNLNTTTAALAGESANLRASIRELPPTLAAANSAFDALNAAFPPTRAFATEIRPGVRETPATIEAAFPWIEQTRALVQPEELGGLAAELSPATVDLARLIDRATELLPQVDLLSRCVRDVVLPAGDLVVQDEFTNGEENYKEFFYALVGIAGEGQNFDGNGMYVRFQTGGGSQTLSLGPNSTSLGELFGNFIEAPLGNRPAMPPKKPTYRDDVPCHTQTLPNVNGPLAGKTAPGGGPTAAAARTKQDKLRKATELKVIRRKLNPFGAGK</sequence>
<dbReference type="InterPro" id="IPR003399">
    <property type="entry name" value="Mce/MlaD"/>
</dbReference>
<evidence type="ECO:0000313" key="5">
    <source>
        <dbReference type="Proteomes" id="UP001147700"/>
    </source>
</evidence>
<dbReference type="RefSeq" id="WP_202955830.1">
    <property type="nucleotide sequence ID" value="NZ_JAPCID010000009.1"/>
</dbReference>
<reference evidence="4" key="1">
    <citation type="submission" date="2022-10" db="EMBL/GenBank/DDBJ databases">
        <title>The WGS of Solirubrobacter sp. CPCC 204708.</title>
        <authorList>
            <person name="Jiang Z."/>
        </authorList>
    </citation>
    <scope>NUCLEOTIDE SEQUENCE</scope>
    <source>
        <strain evidence="4">CPCC 204708</strain>
    </source>
</reference>
<evidence type="ECO:0000313" key="4">
    <source>
        <dbReference type="EMBL" id="MDA0137503.1"/>
    </source>
</evidence>
<organism evidence="4 5">
    <name type="scientific">Solirubrobacter deserti</name>
    <dbReference type="NCBI Taxonomy" id="2282478"/>
    <lineage>
        <taxon>Bacteria</taxon>
        <taxon>Bacillati</taxon>
        <taxon>Actinomycetota</taxon>
        <taxon>Thermoleophilia</taxon>
        <taxon>Solirubrobacterales</taxon>
        <taxon>Solirubrobacteraceae</taxon>
        <taxon>Solirubrobacter</taxon>
    </lineage>
</organism>
<keyword evidence="2" id="KW-0472">Membrane</keyword>
<keyword evidence="5" id="KW-1185">Reference proteome</keyword>
<feature type="region of interest" description="Disordered" evidence="1">
    <location>
        <begin position="473"/>
        <end position="500"/>
    </location>
</feature>
<name>A0ABT4RG94_9ACTN</name>
<dbReference type="Proteomes" id="UP001147700">
    <property type="component" value="Unassembled WGS sequence"/>
</dbReference>
<protein>
    <submittedName>
        <fullName evidence="4">MCE family protein</fullName>
    </submittedName>
</protein>
<keyword evidence="2" id="KW-0812">Transmembrane</keyword>
<feature type="domain" description="Mce/MlaD" evidence="3">
    <location>
        <begin position="43"/>
        <end position="120"/>
    </location>
</feature>
<evidence type="ECO:0000256" key="2">
    <source>
        <dbReference type="SAM" id="Phobius"/>
    </source>
</evidence>
<keyword evidence="2" id="KW-1133">Transmembrane helix</keyword>